<dbReference type="InterPro" id="IPR014729">
    <property type="entry name" value="Rossmann-like_a/b/a_fold"/>
</dbReference>
<proteinExistence type="inferred from homology"/>
<dbReference type="EC" id="6.3.4.19" evidence="8"/>
<dbReference type="PANTHER" id="PTHR43033:SF1">
    <property type="entry name" value="TRNA(ILE)-LYSIDINE SYNTHASE-RELATED"/>
    <property type="match status" value="1"/>
</dbReference>
<sequence>MTTTADSSAERLVIEALGAALRGLDPSARIAVAFSGGVDSSVLLDAAVRVAGASRCIALHVHHGLSPHADAWLAHCEAFARERGVEFDARRVEVSRAPGVSIEAAARDARYRALDAMCATHGIRALWLAQHADDQAETVLLQLLRGAGLAGLAAMAPGLLPAGASATRVRPLLHLLRAQLEHYASVRKLRWIDDESNADTRYARNALRHRVMPALAVHFPGFRDALARTAAHAASAQRLLDTLARADMESASRDEGRALAHDVLLALDDDRALNLLRYWMRTLGFVAASSARVADALRQLREVGAGQDGHRLRIDHAGHALRSYRGLVYWEAGDSSEPADETALVEREISELVWQGQEVWHLPQWRGTFVFAVVDAAAASGVAGASPEAPADEGFDTVPVSILQRASLSVRARRGGERLRVGAPNAPGRTLKNLFQERGIPAWKRDVPLLYIGNELLFVPLIGVNCGALRDASPEREARVKIVWREDLLIA</sequence>
<protein>
    <recommendedName>
        <fullName evidence="8">tRNA(Ile)-lysidine synthase</fullName>
        <ecNumber evidence="8">6.3.4.19</ecNumber>
    </recommendedName>
    <alternativeName>
        <fullName evidence="8">tRNA(Ile)-2-lysyl-cytidine synthase</fullName>
    </alternativeName>
    <alternativeName>
        <fullName evidence="8">tRNA(Ile)-lysidine synthetase</fullName>
    </alternativeName>
</protein>
<dbReference type="PANTHER" id="PTHR43033">
    <property type="entry name" value="TRNA(ILE)-LYSIDINE SYNTHASE-RELATED"/>
    <property type="match status" value="1"/>
</dbReference>
<evidence type="ECO:0000313" key="10">
    <source>
        <dbReference type="EMBL" id="MBC8746051.1"/>
    </source>
</evidence>
<dbReference type="HAMAP" id="MF_01161">
    <property type="entry name" value="tRNA_Ile_lys_synt"/>
    <property type="match status" value="1"/>
</dbReference>
<comment type="similarity">
    <text evidence="8">Belongs to the tRNA(Ile)-lysidine synthase family.</text>
</comment>
<evidence type="ECO:0000256" key="4">
    <source>
        <dbReference type="ARBA" id="ARBA00022694"/>
    </source>
</evidence>
<feature type="binding site" evidence="8">
    <location>
        <begin position="35"/>
        <end position="40"/>
    </location>
    <ligand>
        <name>ATP</name>
        <dbReference type="ChEBI" id="CHEBI:30616"/>
    </ligand>
</feature>
<comment type="catalytic activity">
    <reaction evidence="7 8">
        <text>cytidine(34) in tRNA(Ile2) + L-lysine + ATP = lysidine(34) in tRNA(Ile2) + AMP + diphosphate + H(+)</text>
        <dbReference type="Rhea" id="RHEA:43744"/>
        <dbReference type="Rhea" id="RHEA-COMP:10625"/>
        <dbReference type="Rhea" id="RHEA-COMP:10670"/>
        <dbReference type="ChEBI" id="CHEBI:15378"/>
        <dbReference type="ChEBI" id="CHEBI:30616"/>
        <dbReference type="ChEBI" id="CHEBI:32551"/>
        <dbReference type="ChEBI" id="CHEBI:33019"/>
        <dbReference type="ChEBI" id="CHEBI:82748"/>
        <dbReference type="ChEBI" id="CHEBI:83665"/>
        <dbReference type="ChEBI" id="CHEBI:456215"/>
        <dbReference type="EC" id="6.3.4.19"/>
    </reaction>
</comment>
<comment type="domain">
    <text evidence="8">The N-terminal region contains the highly conserved SGGXDS motif, predicted to be a P-loop motif involved in ATP binding.</text>
</comment>
<evidence type="ECO:0000259" key="9">
    <source>
        <dbReference type="SMART" id="SM00977"/>
    </source>
</evidence>
<dbReference type="Gene3D" id="1.20.59.20">
    <property type="match status" value="1"/>
</dbReference>
<comment type="subcellular location">
    <subcellularLocation>
        <location evidence="1 8">Cytoplasm</location>
    </subcellularLocation>
</comment>
<keyword evidence="11" id="KW-1185">Reference proteome</keyword>
<dbReference type="SUPFAM" id="SSF82829">
    <property type="entry name" value="MesJ substrate recognition domain-like"/>
    <property type="match status" value="1"/>
</dbReference>
<keyword evidence="4 8" id="KW-0819">tRNA processing</keyword>
<dbReference type="NCBIfam" id="TIGR02432">
    <property type="entry name" value="lysidine_TilS_N"/>
    <property type="match status" value="1"/>
</dbReference>
<dbReference type="InterPro" id="IPR012796">
    <property type="entry name" value="Lysidine-tRNA-synth_C"/>
</dbReference>
<keyword evidence="6 8" id="KW-0067">ATP-binding</keyword>
<evidence type="ECO:0000256" key="1">
    <source>
        <dbReference type="ARBA" id="ARBA00004496"/>
    </source>
</evidence>
<dbReference type="EMBL" id="VZQQ01000003">
    <property type="protein sequence ID" value="MBC8746051.1"/>
    <property type="molecule type" value="Genomic_DNA"/>
</dbReference>
<evidence type="ECO:0000256" key="2">
    <source>
        <dbReference type="ARBA" id="ARBA00022490"/>
    </source>
</evidence>
<dbReference type="NCBIfam" id="TIGR02433">
    <property type="entry name" value="lysidine_TilS_C"/>
    <property type="match status" value="1"/>
</dbReference>
<organism evidence="10 11">
    <name type="scientific">Paraburkholderia podalyriae</name>
    <dbReference type="NCBI Taxonomy" id="1938811"/>
    <lineage>
        <taxon>Bacteria</taxon>
        <taxon>Pseudomonadati</taxon>
        <taxon>Pseudomonadota</taxon>
        <taxon>Betaproteobacteria</taxon>
        <taxon>Burkholderiales</taxon>
        <taxon>Burkholderiaceae</taxon>
        <taxon>Paraburkholderia</taxon>
    </lineage>
</organism>
<dbReference type="Pfam" id="PF11734">
    <property type="entry name" value="TilS_C"/>
    <property type="match status" value="1"/>
</dbReference>
<comment type="function">
    <text evidence="8">Ligates lysine onto the cytidine present at position 34 of the AUA codon-specific tRNA(Ile) that contains the anticodon CAU, in an ATP-dependent manner. Cytidine is converted to lysidine, thus changing the amino acid specificity of the tRNA from methionine to isoleucine.</text>
</comment>
<evidence type="ECO:0000256" key="7">
    <source>
        <dbReference type="ARBA" id="ARBA00048539"/>
    </source>
</evidence>
<dbReference type="GO" id="GO:0032267">
    <property type="term" value="F:tRNA(Ile)-lysidine synthase activity"/>
    <property type="evidence" value="ECO:0007669"/>
    <property type="project" value="UniProtKB-EC"/>
</dbReference>
<evidence type="ECO:0000256" key="6">
    <source>
        <dbReference type="ARBA" id="ARBA00022840"/>
    </source>
</evidence>
<keyword evidence="3 8" id="KW-0436">Ligase</keyword>
<keyword evidence="5 8" id="KW-0547">Nucleotide-binding</keyword>
<evidence type="ECO:0000313" key="11">
    <source>
        <dbReference type="Proteomes" id="UP000736373"/>
    </source>
</evidence>
<dbReference type="InterPro" id="IPR012795">
    <property type="entry name" value="tRNA_Ile_lys_synt_N"/>
</dbReference>
<dbReference type="Pfam" id="PF09179">
    <property type="entry name" value="TilS"/>
    <property type="match status" value="1"/>
</dbReference>
<evidence type="ECO:0000256" key="5">
    <source>
        <dbReference type="ARBA" id="ARBA00022741"/>
    </source>
</evidence>
<comment type="caution">
    <text evidence="10">The sequence shown here is derived from an EMBL/GenBank/DDBJ whole genome shotgun (WGS) entry which is preliminary data.</text>
</comment>
<evidence type="ECO:0000256" key="8">
    <source>
        <dbReference type="HAMAP-Rule" id="MF_01161"/>
    </source>
</evidence>
<dbReference type="InterPro" id="IPR015262">
    <property type="entry name" value="tRNA_Ile_lys_synt_subst-bd"/>
</dbReference>
<dbReference type="InterPro" id="IPR012094">
    <property type="entry name" value="tRNA_Ile_lys_synt"/>
</dbReference>
<dbReference type="SUPFAM" id="SSF56037">
    <property type="entry name" value="PheT/TilS domain"/>
    <property type="match status" value="1"/>
</dbReference>
<dbReference type="Gene3D" id="3.40.50.620">
    <property type="entry name" value="HUPs"/>
    <property type="match status" value="1"/>
</dbReference>
<dbReference type="Proteomes" id="UP000736373">
    <property type="component" value="Unassembled WGS sequence"/>
</dbReference>
<reference evidence="10 11" key="1">
    <citation type="submission" date="2019-09" db="EMBL/GenBank/DDBJ databases">
        <title>Paraburkholderia podalyriae sp. nov., A South African Podalyria-associated rhizobium.</title>
        <authorList>
            <person name="Mavima L."/>
            <person name="Beukes C.W."/>
            <person name="Palmer M."/>
            <person name="De Meyer S.E."/>
            <person name="James E.K."/>
            <person name="Maluk M."/>
            <person name="Avontuur J.R."/>
            <person name="Chan W.Y."/>
            <person name="Venter S.N."/>
            <person name="Steenkamp E.T."/>
        </authorList>
    </citation>
    <scope>NUCLEOTIDE SEQUENCE [LARGE SCALE GENOMIC DNA]</scope>
    <source>
        <strain evidence="10 11">WC7.3b</strain>
    </source>
</reference>
<gene>
    <name evidence="8 10" type="primary">tilS</name>
    <name evidence="10" type="ORF">F6X42_05230</name>
</gene>
<accession>A0ABR7PI99</accession>
<dbReference type="SUPFAM" id="SSF52402">
    <property type="entry name" value="Adenine nucleotide alpha hydrolases-like"/>
    <property type="match status" value="1"/>
</dbReference>
<dbReference type="InterPro" id="IPR011063">
    <property type="entry name" value="TilS/TtcA_N"/>
</dbReference>
<feature type="domain" description="Lysidine-tRNA(Ile) synthetase C-terminal" evidence="9">
    <location>
        <begin position="408"/>
        <end position="484"/>
    </location>
</feature>
<dbReference type="CDD" id="cd01992">
    <property type="entry name" value="TilS_N"/>
    <property type="match status" value="1"/>
</dbReference>
<dbReference type="RefSeq" id="WP_187633156.1">
    <property type="nucleotide sequence ID" value="NZ_VZQQ01000003.1"/>
</dbReference>
<dbReference type="SMART" id="SM00977">
    <property type="entry name" value="TilS_C"/>
    <property type="match status" value="1"/>
</dbReference>
<dbReference type="Pfam" id="PF01171">
    <property type="entry name" value="ATP_bind_3"/>
    <property type="match status" value="1"/>
</dbReference>
<evidence type="ECO:0000256" key="3">
    <source>
        <dbReference type="ARBA" id="ARBA00022598"/>
    </source>
</evidence>
<name>A0ABR7PI99_9BURK</name>
<keyword evidence="2 8" id="KW-0963">Cytoplasm</keyword>